<proteinExistence type="predicted"/>
<dbReference type="RefSeq" id="WP_378297631.1">
    <property type="nucleotide sequence ID" value="NZ_JBHTJA010000012.1"/>
</dbReference>
<reference evidence="4" key="1">
    <citation type="journal article" date="2019" name="Int. J. Syst. Evol. Microbiol.">
        <title>The Global Catalogue of Microorganisms (GCM) 10K type strain sequencing project: providing services to taxonomists for standard genome sequencing and annotation.</title>
        <authorList>
            <consortium name="The Broad Institute Genomics Platform"/>
            <consortium name="The Broad Institute Genome Sequencing Center for Infectious Disease"/>
            <person name="Wu L."/>
            <person name="Ma J."/>
        </authorList>
    </citation>
    <scope>NUCLEOTIDE SEQUENCE [LARGE SCALE GENOMIC DNA]</scope>
    <source>
        <strain evidence="4">JCM 31202</strain>
    </source>
</reference>
<keyword evidence="4" id="KW-1185">Reference proteome</keyword>
<dbReference type="Gene3D" id="1.10.10.10">
    <property type="entry name" value="Winged helix-like DNA-binding domain superfamily/Winged helix DNA-binding domain"/>
    <property type="match status" value="1"/>
</dbReference>
<name>A0ABW3EMF1_9ACTN</name>
<dbReference type="InterPro" id="IPR039422">
    <property type="entry name" value="MarR/SlyA-like"/>
</dbReference>
<evidence type="ECO:0000313" key="4">
    <source>
        <dbReference type="Proteomes" id="UP001596972"/>
    </source>
</evidence>
<dbReference type="SMART" id="SM00347">
    <property type="entry name" value="HTH_MARR"/>
    <property type="match status" value="1"/>
</dbReference>
<protein>
    <submittedName>
        <fullName evidence="3">MarR family winged helix-turn-helix transcriptional regulator</fullName>
    </submittedName>
</protein>
<gene>
    <name evidence="3" type="ORF">ACFQ11_09545</name>
</gene>
<accession>A0ABW3EMF1</accession>
<feature type="region of interest" description="Disordered" evidence="1">
    <location>
        <begin position="1"/>
        <end position="38"/>
    </location>
</feature>
<organism evidence="3 4">
    <name type="scientific">Actinomadura sediminis</name>
    <dbReference type="NCBI Taxonomy" id="1038904"/>
    <lineage>
        <taxon>Bacteria</taxon>
        <taxon>Bacillati</taxon>
        <taxon>Actinomycetota</taxon>
        <taxon>Actinomycetes</taxon>
        <taxon>Streptosporangiales</taxon>
        <taxon>Thermomonosporaceae</taxon>
        <taxon>Actinomadura</taxon>
    </lineage>
</organism>
<evidence type="ECO:0000256" key="1">
    <source>
        <dbReference type="SAM" id="MobiDB-lite"/>
    </source>
</evidence>
<feature type="domain" description="HTH marR-type" evidence="2">
    <location>
        <begin position="56"/>
        <end position="191"/>
    </location>
</feature>
<dbReference type="InterPro" id="IPR000835">
    <property type="entry name" value="HTH_MarR-typ"/>
</dbReference>
<dbReference type="PROSITE" id="PS50995">
    <property type="entry name" value="HTH_MARR_2"/>
    <property type="match status" value="1"/>
</dbReference>
<dbReference type="SUPFAM" id="SSF46785">
    <property type="entry name" value="Winged helix' DNA-binding domain"/>
    <property type="match status" value="1"/>
</dbReference>
<dbReference type="PRINTS" id="PR00598">
    <property type="entry name" value="HTHMARR"/>
</dbReference>
<dbReference type="InterPro" id="IPR036390">
    <property type="entry name" value="WH_DNA-bd_sf"/>
</dbReference>
<evidence type="ECO:0000259" key="2">
    <source>
        <dbReference type="PROSITE" id="PS50995"/>
    </source>
</evidence>
<evidence type="ECO:0000313" key="3">
    <source>
        <dbReference type="EMBL" id="MFD0900632.1"/>
    </source>
</evidence>
<dbReference type="Proteomes" id="UP001596972">
    <property type="component" value="Unassembled WGS sequence"/>
</dbReference>
<comment type="caution">
    <text evidence="3">The sequence shown here is derived from an EMBL/GenBank/DDBJ whole genome shotgun (WGS) entry which is preliminary data.</text>
</comment>
<dbReference type="InterPro" id="IPR036388">
    <property type="entry name" value="WH-like_DNA-bd_sf"/>
</dbReference>
<dbReference type="PANTHER" id="PTHR33164">
    <property type="entry name" value="TRANSCRIPTIONAL REGULATOR, MARR FAMILY"/>
    <property type="match status" value="1"/>
</dbReference>
<dbReference type="Pfam" id="PF01047">
    <property type="entry name" value="MarR"/>
    <property type="match status" value="1"/>
</dbReference>
<sequence>MADRESGTGPVSGAPGTDEADGTDAPGRPAGPGEPDETDEIVRQWRAMRPDLDPSPIALLGRLHRSYLRYSGLLSRLFERHEINAAVFDVLITLRRSGPPYRQSARELADTSLLSSAGVTLRLDRAEKAGLIVRERDEQDRRVVYSRLTERGFELIERLLAEHLENERAMIAGLDGGQIEQLTELLRALERSLEAAERAVEDGGDGRGGPGGR</sequence>
<dbReference type="PANTHER" id="PTHR33164:SF104">
    <property type="entry name" value="TRANSCRIPTIONAL REGULATORY PROTEIN"/>
    <property type="match status" value="1"/>
</dbReference>
<dbReference type="EMBL" id="JBHTJA010000012">
    <property type="protein sequence ID" value="MFD0900632.1"/>
    <property type="molecule type" value="Genomic_DNA"/>
</dbReference>